<keyword evidence="7" id="KW-1185">Reference proteome</keyword>
<evidence type="ECO:0000313" key="6">
    <source>
        <dbReference type="Proteomes" id="UP000576480"/>
    </source>
</evidence>
<proteinExistence type="predicted"/>
<evidence type="ECO:0000313" key="5">
    <source>
        <dbReference type="Proteomes" id="UP000543224"/>
    </source>
</evidence>
<sequence>MSRVTARRTQIYLTEEQYQYLREKAGDYGSVAEAIRSLIEEKMSAPRDYQKDPFYQWATAPATSGISDLGSNHDKYIYDEEKR</sequence>
<dbReference type="Proteomes" id="UP000591948">
    <property type="component" value="Unassembled WGS sequence"/>
</dbReference>
<evidence type="ECO:0008006" key="8">
    <source>
        <dbReference type="Google" id="ProtNLM"/>
    </source>
</evidence>
<evidence type="ECO:0000313" key="2">
    <source>
        <dbReference type="EMBL" id="GFP24895.1"/>
    </source>
</evidence>
<organism evidence="3 7">
    <name type="scientific">Candidatus Hakubella thermalkaliphila</name>
    <dbReference type="NCBI Taxonomy" id="2754717"/>
    <lineage>
        <taxon>Bacteria</taxon>
        <taxon>Bacillati</taxon>
        <taxon>Actinomycetota</taxon>
        <taxon>Actinomycetota incertae sedis</taxon>
        <taxon>Candidatus Hakubellales</taxon>
        <taxon>Candidatus Hakubellaceae</taxon>
        <taxon>Candidatus Hakubella</taxon>
    </lineage>
</organism>
<evidence type="ECO:0000256" key="1">
    <source>
        <dbReference type="SAM" id="MobiDB-lite"/>
    </source>
</evidence>
<dbReference type="AlphaFoldDB" id="A0A6V8P9C8"/>
<dbReference type="EMBL" id="BLSB01000001">
    <property type="protein sequence ID" value="GFP34214.1"/>
    <property type="molecule type" value="Genomic_DNA"/>
</dbReference>
<evidence type="ECO:0000313" key="4">
    <source>
        <dbReference type="EMBL" id="GFP34214.1"/>
    </source>
</evidence>
<name>A0A6V8P9C8_9ACTN</name>
<dbReference type="Proteomes" id="UP000576480">
    <property type="component" value="Unassembled WGS sequence"/>
</dbReference>
<feature type="compositionally biased region" description="Basic and acidic residues" evidence="1">
    <location>
        <begin position="71"/>
        <end position="83"/>
    </location>
</feature>
<accession>A0A6V8P9C8</accession>
<evidence type="ECO:0000313" key="7">
    <source>
        <dbReference type="Proteomes" id="UP000591948"/>
    </source>
</evidence>
<dbReference type="Proteomes" id="UP000543224">
    <property type="component" value="Unassembled WGS sequence"/>
</dbReference>
<protein>
    <recommendedName>
        <fullName evidence="8">Ribbon-helix-helix protein CopG domain-containing protein</fullName>
    </recommendedName>
</protein>
<comment type="caution">
    <text evidence="3">The sequence shown here is derived from an EMBL/GenBank/DDBJ whole genome shotgun (WGS) entry which is preliminary data.</text>
</comment>
<dbReference type="EMBL" id="BLRX01000022">
    <property type="protein sequence ID" value="GFP24895.1"/>
    <property type="molecule type" value="Genomic_DNA"/>
</dbReference>
<reference evidence="5 6" key="1">
    <citation type="journal article" date="2020" name="Front. Microbiol.">
        <title>Single-cell genomics of novel Actinobacteria with the Wood-Ljungdahl pathway discovered in a serpentinizing system.</title>
        <authorList>
            <person name="Merino N."/>
            <person name="Kawai M."/>
            <person name="Boyd E.S."/>
            <person name="Colman D.R."/>
            <person name="McGlynn S.E."/>
            <person name="Nealson K.H."/>
            <person name="Kurokawa K."/>
            <person name="Hongoh Y."/>
        </authorList>
    </citation>
    <scope>NUCLEOTIDE SEQUENCE [LARGE SCALE GENOMIC DNA]</scope>
    <source>
        <strain evidence="2 5">S25</strain>
        <strain evidence="3 7">S33</strain>
        <strain evidence="4 6">S43</strain>
    </source>
</reference>
<feature type="region of interest" description="Disordered" evidence="1">
    <location>
        <begin position="63"/>
        <end position="83"/>
    </location>
</feature>
<dbReference type="EMBL" id="BLRY01000035">
    <property type="protein sequence ID" value="GFP27426.1"/>
    <property type="molecule type" value="Genomic_DNA"/>
</dbReference>
<gene>
    <name evidence="2" type="ORF">HKBW3S25_00333</name>
    <name evidence="3" type="ORF">HKBW3S33_00839</name>
    <name evidence="4" type="ORF">HKBW3S43_00005</name>
</gene>
<dbReference type="RefSeq" id="WP_176229025.1">
    <property type="nucleotide sequence ID" value="NZ_BLRY01000035.1"/>
</dbReference>
<evidence type="ECO:0000313" key="3">
    <source>
        <dbReference type="EMBL" id="GFP27426.1"/>
    </source>
</evidence>